<dbReference type="InterPro" id="IPR020458">
    <property type="entry name" value="Znf_DskA_TraR_CS"/>
</dbReference>
<keyword evidence="8" id="KW-1185">Reference proteome</keyword>
<protein>
    <submittedName>
        <fullName evidence="7">Transcriptional regulator, TraR/DksA family</fullName>
    </submittedName>
</protein>
<evidence type="ECO:0000256" key="4">
    <source>
        <dbReference type="PROSITE-ProRule" id="PRU00510"/>
    </source>
</evidence>
<keyword evidence="3" id="KW-0862">Zinc</keyword>
<evidence type="ECO:0000313" key="8">
    <source>
        <dbReference type="Proteomes" id="UP000199675"/>
    </source>
</evidence>
<keyword evidence="2" id="KW-0863">Zinc-finger</keyword>
<evidence type="ECO:0000313" key="7">
    <source>
        <dbReference type="EMBL" id="SDW55386.1"/>
    </source>
</evidence>
<dbReference type="PROSITE" id="PS51128">
    <property type="entry name" value="ZF_DKSA_2"/>
    <property type="match status" value="1"/>
</dbReference>
<dbReference type="OrthoDB" id="6064855at2"/>
<accession>A0A1H2UGX6</accession>
<dbReference type="Gene3D" id="1.20.120.910">
    <property type="entry name" value="DksA, coiled-coil domain"/>
    <property type="match status" value="1"/>
</dbReference>
<dbReference type="SUPFAM" id="SSF57716">
    <property type="entry name" value="Glucocorticoid receptor-like (DNA-binding domain)"/>
    <property type="match status" value="1"/>
</dbReference>
<dbReference type="Pfam" id="PF21173">
    <property type="entry name" value="DksA-like_N"/>
    <property type="match status" value="1"/>
</dbReference>
<proteinExistence type="predicted"/>
<dbReference type="PROSITE" id="PS01102">
    <property type="entry name" value="ZF_DKSA_1"/>
    <property type="match status" value="1"/>
</dbReference>
<name>A0A1H2UGX6_9GAMM</name>
<evidence type="ECO:0000256" key="3">
    <source>
        <dbReference type="ARBA" id="ARBA00022833"/>
    </source>
</evidence>
<dbReference type="PANTHER" id="PTHR33823">
    <property type="entry name" value="RNA POLYMERASE-BINDING TRANSCRIPTION FACTOR DKSA-RELATED"/>
    <property type="match status" value="1"/>
</dbReference>
<dbReference type="PANTHER" id="PTHR33823:SF4">
    <property type="entry name" value="GENERAL STRESS PROTEIN 16O"/>
    <property type="match status" value="1"/>
</dbReference>
<feature type="domain" description="Zinc finger DksA/TraR C4-type" evidence="5">
    <location>
        <begin position="77"/>
        <end position="105"/>
    </location>
</feature>
<evidence type="ECO:0000259" key="5">
    <source>
        <dbReference type="Pfam" id="PF01258"/>
    </source>
</evidence>
<dbReference type="InterPro" id="IPR048487">
    <property type="entry name" value="DksA-like_N"/>
</dbReference>
<dbReference type="InterPro" id="IPR000962">
    <property type="entry name" value="Znf_DskA_TraR"/>
</dbReference>
<dbReference type="GO" id="GO:0008270">
    <property type="term" value="F:zinc ion binding"/>
    <property type="evidence" value="ECO:0007669"/>
    <property type="project" value="UniProtKB-KW"/>
</dbReference>
<feature type="domain" description="DnaK suppressor protein-like N-terminal" evidence="6">
    <location>
        <begin position="7"/>
        <end position="71"/>
    </location>
</feature>
<evidence type="ECO:0000256" key="2">
    <source>
        <dbReference type="ARBA" id="ARBA00022771"/>
    </source>
</evidence>
<dbReference type="Pfam" id="PF01258">
    <property type="entry name" value="zf-dskA_traR"/>
    <property type="match status" value="1"/>
</dbReference>
<dbReference type="RefSeq" id="WP_091811943.1">
    <property type="nucleotide sequence ID" value="NZ_FNNE01000003.1"/>
</dbReference>
<evidence type="ECO:0000259" key="6">
    <source>
        <dbReference type="Pfam" id="PF21173"/>
    </source>
</evidence>
<reference evidence="7 8" key="1">
    <citation type="submission" date="2016-10" db="EMBL/GenBank/DDBJ databases">
        <authorList>
            <person name="de Groot N.N."/>
        </authorList>
    </citation>
    <scope>NUCLEOTIDE SEQUENCE [LARGE SCALE GENOMIC DNA]</scope>
    <source>
        <strain evidence="7 8">CGMCC 1.7059</strain>
    </source>
</reference>
<keyword evidence="1" id="KW-0479">Metal-binding</keyword>
<organism evidence="7 8">
    <name type="scientific">Marinobacter mobilis</name>
    <dbReference type="NCBI Taxonomy" id="488533"/>
    <lineage>
        <taxon>Bacteria</taxon>
        <taxon>Pseudomonadati</taxon>
        <taxon>Pseudomonadota</taxon>
        <taxon>Gammaproteobacteria</taxon>
        <taxon>Pseudomonadales</taxon>
        <taxon>Marinobacteraceae</taxon>
        <taxon>Marinobacter</taxon>
    </lineage>
</organism>
<dbReference type="STRING" id="488533.SAMN04487960_103105"/>
<dbReference type="EMBL" id="FNNE01000003">
    <property type="protein sequence ID" value="SDW55386.1"/>
    <property type="molecule type" value="Genomic_DNA"/>
</dbReference>
<evidence type="ECO:0000256" key="1">
    <source>
        <dbReference type="ARBA" id="ARBA00022723"/>
    </source>
</evidence>
<dbReference type="AlphaFoldDB" id="A0A1H2UGX6"/>
<dbReference type="Proteomes" id="UP000199675">
    <property type="component" value="Unassembled WGS sequence"/>
</dbReference>
<gene>
    <name evidence="7" type="ORF">SAMN04487960_103105</name>
</gene>
<sequence>MTDRKTELQTLRADLQARLKRLHAHQRREDGAINRDFEEQAVETQNDEVVDGLEAESRAELIQVERALERIDAGEGDDCERCGQPIDPRRLQILPYTTLCVKCADSV</sequence>
<feature type="zinc finger region" description="dksA C4-type" evidence="4">
    <location>
        <begin position="79"/>
        <end position="103"/>
    </location>
</feature>